<comment type="caution">
    <text evidence="1">The sequence shown here is derived from an EMBL/GenBank/DDBJ whole genome shotgun (WGS) entry which is preliminary data.</text>
</comment>
<name>A0ABR3DDS6_NEUIN</name>
<evidence type="ECO:0000313" key="1">
    <source>
        <dbReference type="EMBL" id="KAL0470831.1"/>
    </source>
</evidence>
<evidence type="ECO:0000313" key="2">
    <source>
        <dbReference type="Proteomes" id="UP001451303"/>
    </source>
</evidence>
<reference evidence="1 2" key="1">
    <citation type="submission" date="2023-09" db="EMBL/GenBank/DDBJ databases">
        <title>Multi-omics analysis of a traditional fermented food reveals byproduct-associated fungal strains for waste-to-food upcycling.</title>
        <authorList>
            <consortium name="Lawrence Berkeley National Laboratory"/>
            <person name="Rekdal V.M."/>
            <person name="Villalobos-Escobedo J.M."/>
            <person name="Rodriguez-Valeron N."/>
            <person name="Garcia M.O."/>
            <person name="Vasquez D.P."/>
            <person name="Damayanti I."/>
            <person name="Sorensen P.M."/>
            <person name="Baidoo E.E."/>
            <person name="De Carvalho A.C."/>
            <person name="Riley R."/>
            <person name="Lipzen A."/>
            <person name="He G."/>
            <person name="Yan M."/>
            <person name="Haridas S."/>
            <person name="Daum C."/>
            <person name="Yoshinaga Y."/>
            <person name="Ng V."/>
            <person name="Grigoriev I.V."/>
            <person name="Munk R."/>
            <person name="Nuraida L."/>
            <person name="Wijaya C.H."/>
            <person name="Morales P.-C."/>
            <person name="Keasling J.D."/>
        </authorList>
    </citation>
    <scope>NUCLEOTIDE SEQUENCE [LARGE SCALE GENOMIC DNA]</scope>
    <source>
        <strain evidence="1 2">FGSC 2613</strain>
    </source>
</reference>
<dbReference type="EMBL" id="JAVLET010000004">
    <property type="protein sequence ID" value="KAL0470831.1"/>
    <property type="molecule type" value="Genomic_DNA"/>
</dbReference>
<protein>
    <submittedName>
        <fullName evidence="1">Uncharacterized protein</fullName>
    </submittedName>
</protein>
<gene>
    <name evidence="1" type="ORF">QR685DRAFT_544427</name>
</gene>
<proteinExistence type="predicted"/>
<sequence>MATELGEDKRGELVDRSVASVVVPSSISGSWSCPSVISFAAPAFVGESRWIRGRCPHATSLPRGRNRRLDTALQLRLAGPEKEARGLSPDTESPFLGPGSIRPESCLKACLNRAMAGGMDAIFDYSSPLTQVGPKGQRTRFLTSTECPNSVRHMAPRMTPEPVVPLCKSRRFRMLMATRWVQYHKNVTPQKFWRDDASSRQSLERPPPQRRFLVGLENSEPQILSRKLSTRGFLSSENGSDGSILC</sequence>
<accession>A0ABR3DDS6</accession>
<keyword evidence="2" id="KW-1185">Reference proteome</keyword>
<dbReference type="Proteomes" id="UP001451303">
    <property type="component" value="Unassembled WGS sequence"/>
</dbReference>
<organism evidence="1 2">
    <name type="scientific">Neurospora intermedia</name>
    <dbReference type="NCBI Taxonomy" id="5142"/>
    <lineage>
        <taxon>Eukaryota</taxon>
        <taxon>Fungi</taxon>
        <taxon>Dikarya</taxon>
        <taxon>Ascomycota</taxon>
        <taxon>Pezizomycotina</taxon>
        <taxon>Sordariomycetes</taxon>
        <taxon>Sordariomycetidae</taxon>
        <taxon>Sordariales</taxon>
        <taxon>Sordariaceae</taxon>
        <taxon>Neurospora</taxon>
    </lineage>
</organism>